<dbReference type="Proteomes" id="UP000199137">
    <property type="component" value="Unassembled WGS sequence"/>
</dbReference>
<reference evidence="3 4" key="1">
    <citation type="submission" date="2016-10" db="EMBL/GenBank/DDBJ databases">
        <authorList>
            <person name="de Groot N.N."/>
        </authorList>
    </citation>
    <scope>NUCLEOTIDE SEQUENCE [LARGE SCALE GENOMIC DNA]</scope>
    <source>
        <strain evidence="3 4">DSM 44637</strain>
    </source>
</reference>
<evidence type="ECO:0000259" key="1">
    <source>
        <dbReference type="Pfam" id="PF08044"/>
    </source>
</evidence>
<dbReference type="InterPro" id="IPR024425">
    <property type="entry name" value="LiaF-like_C"/>
</dbReference>
<dbReference type="AlphaFoldDB" id="A0A1I5Y147"/>
<dbReference type="Pfam" id="PF08044">
    <property type="entry name" value="DUF1707"/>
    <property type="match status" value="1"/>
</dbReference>
<dbReference type="EMBL" id="FOWC01000011">
    <property type="protein sequence ID" value="SFQ37918.1"/>
    <property type="molecule type" value="Genomic_DNA"/>
</dbReference>
<dbReference type="PANTHER" id="PTHR40763:SF4">
    <property type="entry name" value="DUF1707 DOMAIN-CONTAINING PROTEIN"/>
    <property type="match status" value="1"/>
</dbReference>
<name>A0A1I5Y147_9PSEU</name>
<dbReference type="PANTHER" id="PTHR40763">
    <property type="entry name" value="MEMBRANE PROTEIN-RELATED"/>
    <property type="match status" value="1"/>
</dbReference>
<organism evidence="3 4">
    <name type="scientific">Amycolatopsis rubida</name>
    <dbReference type="NCBI Taxonomy" id="112413"/>
    <lineage>
        <taxon>Bacteria</taxon>
        <taxon>Bacillati</taxon>
        <taxon>Actinomycetota</taxon>
        <taxon>Actinomycetes</taxon>
        <taxon>Pseudonocardiales</taxon>
        <taxon>Pseudonocardiaceae</taxon>
        <taxon>Amycolatopsis</taxon>
    </lineage>
</organism>
<proteinExistence type="predicted"/>
<feature type="domain" description="DUF1707" evidence="1">
    <location>
        <begin position="13"/>
        <end position="65"/>
    </location>
</feature>
<evidence type="ECO:0000313" key="3">
    <source>
        <dbReference type="EMBL" id="SFQ37918.1"/>
    </source>
</evidence>
<gene>
    <name evidence="3" type="ORF">SAMN05421854_111147</name>
</gene>
<evidence type="ECO:0000313" key="4">
    <source>
        <dbReference type="Proteomes" id="UP000199137"/>
    </source>
</evidence>
<protein>
    <submittedName>
        <fullName evidence="3">Cell wall-active antibiotics response 4TMS YvqF</fullName>
    </submittedName>
</protein>
<evidence type="ECO:0000259" key="2">
    <source>
        <dbReference type="Pfam" id="PF09922"/>
    </source>
</evidence>
<accession>A0A1I5Y147</accession>
<dbReference type="Pfam" id="PF09922">
    <property type="entry name" value="LiaF-like_C"/>
    <property type="match status" value="1"/>
</dbReference>
<feature type="domain" description="Cell wall-active antibiotics response LiaF-like C-terminal" evidence="2">
    <location>
        <begin position="120"/>
        <end position="178"/>
    </location>
</feature>
<dbReference type="STRING" id="112413.SAMN05421854_111147"/>
<dbReference type="InterPro" id="IPR012551">
    <property type="entry name" value="DUF1707_SHOCT-like"/>
</dbReference>
<sequence>MSEDPATPGPDQMRVSDADREQVAQVLHQALSEGRITIDELEERLSSVYSAKTFADLKPVTADLPGSAAVATTASASLQPAPSRVLGLPDNRVGGHPGSAASIGVMSGAVRKGSWVLPQQHTTFAFWGGAEIDLRSARFAEKSCTITAVAIMGGIEITVPDDINVNVTGIGFMGAFMLEDKSGAPPAPPTAPTVTINGLGFWGGVVVYRKPAKDLNAPQIES</sequence>